<accession>A0ACB9IAT3</accession>
<name>A0ACB9IAT3_9ASTR</name>
<dbReference type="Proteomes" id="UP001056120">
    <property type="component" value="Linkage Group LG09"/>
</dbReference>
<comment type="caution">
    <text evidence="1">The sequence shown here is derived from an EMBL/GenBank/DDBJ whole genome shotgun (WGS) entry which is preliminary data.</text>
</comment>
<keyword evidence="2" id="KW-1185">Reference proteome</keyword>
<reference evidence="1 2" key="2">
    <citation type="journal article" date="2022" name="Mol. Ecol. Resour.">
        <title>The genomes of chicory, endive, great burdock and yacon provide insights into Asteraceae paleo-polyploidization history and plant inulin production.</title>
        <authorList>
            <person name="Fan W."/>
            <person name="Wang S."/>
            <person name="Wang H."/>
            <person name="Wang A."/>
            <person name="Jiang F."/>
            <person name="Liu H."/>
            <person name="Zhao H."/>
            <person name="Xu D."/>
            <person name="Zhang Y."/>
        </authorList>
    </citation>
    <scope>NUCLEOTIDE SEQUENCE [LARGE SCALE GENOMIC DNA]</scope>
    <source>
        <strain evidence="2">cv. Yunnan</strain>
        <tissue evidence="1">Leaves</tissue>
    </source>
</reference>
<reference evidence="2" key="1">
    <citation type="journal article" date="2022" name="Mol. Ecol. Resour.">
        <title>The genomes of chicory, endive, great burdock and yacon provide insights into Asteraceae palaeo-polyploidization history and plant inulin production.</title>
        <authorList>
            <person name="Fan W."/>
            <person name="Wang S."/>
            <person name="Wang H."/>
            <person name="Wang A."/>
            <person name="Jiang F."/>
            <person name="Liu H."/>
            <person name="Zhao H."/>
            <person name="Xu D."/>
            <person name="Zhang Y."/>
        </authorList>
    </citation>
    <scope>NUCLEOTIDE SEQUENCE [LARGE SCALE GENOMIC DNA]</scope>
    <source>
        <strain evidence="2">cv. Yunnan</strain>
    </source>
</reference>
<protein>
    <submittedName>
        <fullName evidence="1">Uncharacterized protein</fullName>
    </submittedName>
</protein>
<proteinExistence type="predicted"/>
<evidence type="ECO:0000313" key="2">
    <source>
        <dbReference type="Proteomes" id="UP001056120"/>
    </source>
</evidence>
<dbReference type="EMBL" id="CM042026">
    <property type="protein sequence ID" value="KAI3804876.1"/>
    <property type="molecule type" value="Genomic_DNA"/>
</dbReference>
<sequence>MPSETTLDMLGTTMLVQGFLTETYYPRTTILHPHLEMQPFWTLKFLCTPSIVWEDLFLEVPDNSSGFCYVLTTSGNRIEDSISVVWKNSSFTLWVSEESGSWLPSLTDPPPTPVTNGGSFTENSAIGVEDVEEGEFLREQPPVSNPDRQKVRTSVRHPPIN</sequence>
<gene>
    <name evidence="1" type="ORF">L1987_26741</name>
</gene>
<organism evidence="1 2">
    <name type="scientific">Smallanthus sonchifolius</name>
    <dbReference type="NCBI Taxonomy" id="185202"/>
    <lineage>
        <taxon>Eukaryota</taxon>
        <taxon>Viridiplantae</taxon>
        <taxon>Streptophyta</taxon>
        <taxon>Embryophyta</taxon>
        <taxon>Tracheophyta</taxon>
        <taxon>Spermatophyta</taxon>
        <taxon>Magnoliopsida</taxon>
        <taxon>eudicotyledons</taxon>
        <taxon>Gunneridae</taxon>
        <taxon>Pentapetalae</taxon>
        <taxon>asterids</taxon>
        <taxon>campanulids</taxon>
        <taxon>Asterales</taxon>
        <taxon>Asteraceae</taxon>
        <taxon>Asteroideae</taxon>
        <taxon>Heliantheae alliance</taxon>
        <taxon>Millerieae</taxon>
        <taxon>Smallanthus</taxon>
    </lineage>
</organism>
<evidence type="ECO:0000313" key="1">
    <source>
        <dbReference type="EMBL" id="KAI3804876.1"/>
    </source>
</evidence>